<name>C8P4E0_9LACO</name>
<dbReference type="OrthoDB" id="2326035at2"/>
<dbReference type="RefSeq" id="WP_007124856.1">
    <property type="nucleotide sequence ID" value="NZ_AZDK01000002.1"/>
</dbReference>
<accession>C8P4E0</accession>
<dbReference type="EMBL" id="AZDK01000002">
    <property type="protein sequence ID" value="KRK60728.1"/>
    <property type="molecule type" value="Genomic_DNA"/>
</dbReference>
<evidence type="ECO:0000313" key="3">
    <source>
        <dbReference type="EMBL" id="KRK60728.1"/>
    </source>
</evidence>
<feature type="transmembrane region" description="Helical" evidence="1">
    <location>
        <begin position="6"/>
        <end position="25"/>
    </location>
</feature>
<organism evidence="2 4">
    <name type="scientific">Limosilactobacillus antri DSM 16041</name>
    <dbReference type="NCBI Taxonomy" id="525309"/>
    <lineage>
        <taxon>Bacteria</taxon>
        <taxon>Bacillati</taxon>
        <taxon>Bacillota</taxon>
        <taxon>Bacilli</taxon>
        <taxon>Lactobacillales</taxon>
        <taxon>Lactobacillaceae</taxon>
        <taxon>Limosilactobacillus</taxon>
    </lineage>
</organism>
<dbReference type="AlphaFoldDB" id="C8P4E0"/>
<evidence type="ECO:0000313" key="4">
    <source>
        <dbReference type="Proteomes" id="UP000003675"/>
    </source>
</evidence>
<keyword evidence="1" id="KW-0472">Membrane</keyword>
<dbReference type="Proteomes" id="UP000051883">
    <property type="component" value="Unassembled WGS sequence"/>
</dbReference>
<comment type="caution">
    <text evidence="2">The sequence shown here is derived from an EMBL/GenBank/DDBJ whole genome shotgun (WGS) entry which is preliminary data.</text>
</comment>
<gene>
    <name evidence="3" type="ORF">FC31_GL000761</name>
    <name evidence="2" type="ORF">HMPREF0494_0184</name>
</gene>
<reference evidence="3 5" key="2">
    <citation type="journal article" date="2015" name="Genome Announc.">
        <title>Expanding the biotechnology potential of lactobacilli through comparative genomics of 213 strains and associated genera.</title>
        <authorList>
            <person name="Sun Z."/>
            <person name="Harris H.M."/>
            <person name="McCann A."/>
            <person name="Guo C."/>
            <person name="Argimon S."/>
            <person name="Zhang W."/>
            <person name="Yang X."/>
            <person name="Jeffery I.B."/>
            <person name="Cooney J.C."/>
            <person name="Kagawa T.F."/>
            <person name="Liu W."/>
            <person name="Song Y."/>
            <person name="Salvetti E."/>
            <person name="Wrobel A."/>
            <person name="Rasinkangas P."/>
            <person name="Parkhill J."/>
            <person name="Rea M.C."/>
            <person name="O'Sullivan O."/>
            <person name="Ritari J."/>
            <person name="Douillard F.P."/>
            <person name="Paul Ross R."/>
            <person name="Yang R."/>
            <person name="Briner A.E."/>
            <person name="Felis G.E."/>
            <person name="de Vos W.M."/>
            <person name="Barrangou R."/>
            <person name="Klaenhammer T.R."/>
            <person name="Caufield P.W."/>
            <person name="Cui Y."/>
            <person name="Zhang H."/>
            <person name="O'Toole P.W."/>
        </authorList>
    </citation>
    <scope>NUCLEOTIDE SEQUENCE [LARGE SCALE GENOMIC DNA]</scope>
    <source>
        <strain evidence="3 5">DSM 16041</strain>
    </source>
</reference>
<keyword evidence="5" id="KW-1185">Reference proteome</keyword>
<evidence type="ECO:0000256" key="1">
    <source>
        <dbReference type="SAM" id="Phobius"/>
    </source>
</evidence>
<keyword evidence="1" id="KW-0812">Transmembrane</keyword>
<dbReference type="HOGENOM" id="CLU_204348_2_1_9"/>
<reference evidence="2 4" key="1">
    <citation type="submission" date="2009-09" db="EMBL/GenBank/DDBJ databases">
        <authorList>
            <person name="Qin X."/>
            <person name="Bachman B."/>
            <person name="Battles P."/>
            <person name="Bell A."/>
            <person name="Bess C."/>
            <person name="Bickham C."/>
            <person name="Chaboub L."/>
            <person name="Chen D."/>
            <person name="Coyle M."/>
            <person name="Deiros D.R."/>
            <person name="Dinh H."/>
            <person name="Forbes L."/>
            <person name="Fowler G."/>
            <person name="Francisco L."/>
            <person name="Fu Q."/>
            <person name="Gubbala S."/>
            <person name="Hale W."/>
            <person name="Han Y."/>
            <person name="Hemphill L."/>
            <person name="Highlander S.K."/>
            <person name="Hirani K."/>
            <person name="Hogues M."/>
            <person name="Jackson L."/>
            <person name="Jakkamsetti A."/>
            <person name="Javaid M."/>
            <person name="Jiang H."/>
            <person name="Korchina V."/>
            <person name="Kovar C."/>
            <person name="Lara F."/>
            <person name="Lee S."/>
            <person name="Mata R."/>
            <person name="Mathew T."/>
            <person name="Moen C."/>
            <person name="Morales K."/>
            <person name="Munidasa M."/>
            <person name="Nazareth L."/>
            <person name="Ngo R."/>
            <person name="Nguyen L."/>
            <person name="Okwuonu G."/>
            <person name="Ongeri F."/>
            <person name="Patil S."/>
            <person name="Petrosino J."/>
            <person name="Pham C."/>
            <person name="Pham P."/>
            <person name="Pu L.-L."/>
            <person name="Puazo M."/>
            <person name="Raj R."/>
            <person name="Reid J."/>
            <person name="Rouhana J."/>
            <person name="Saada N."/>
            <person name="Shang Y."/>
            <person name="Simmons D."/>
            <person name="Thornton R."/>
            <person name="Warren J."/>
            <person name="Weissenberger G."/>
            <person name="Zhang J."/>
            <person name="Zhang L."/>
            <person name="Zhou C."/>
            <person name="Zhu D."/>
            <person name="Muzny D."/>
            <person name="Worley K."/>
            <person name="Gibbs R."/>
        </authorList>
    </citation>
    <scope>NUCLEOTIDE SEQUENCE [LARGE SCALE GENOMIC DNA]</scope>
    <source>
        <strain evidence="2 4">DSM 16041</strain>
    </source>
</reference>
<dbReference type="EMBL" id="ACLL01000007">
    <property type="protein sequence ID" value="EEW54560.1"/>
    <property type="molecule type" value="Genomic_DNA"/>
</dbReference>
<proteinExistence type="predicted"/>
<dbReference type="Proteomes" id="UP000003675">
    <property type="component" value="Unassembled WGS sequence"/>
</dbReference>
<dbReference type="STRING" id="525309.HMPREF0494_0184"/>
<evidence type="ECO:0000313" key="5">
    <source>
        <dbReference type="Proteomes" id="UP000051883"/>
    </source>
</evidence>
<dbReference type="eggNOG" id="ENOG5030AS8">
    <property type="taxonomic scope" value="Bacteria"/>
</dbReference>
<evidence type="ECO:0008006" key="6">
    <source>
        <dbReference type="Google" id="ProtNLM"/>
    </source>
</evidence>
<protein>
    <recommendedName>
        <fullName evidence="6">FeoB-associated Cys-rich membrane protein</fullName>
    </recommendedName>
</protein>
<keyword evidence="1" id="KW-1133">Transmembrane helix</keyword>
<dbReference type="PATRIC" id="fig|525309.8.peg.772"/>
<sequence length="57" mass="6436">MQILLNLLIILAIVSWAVVIIVRTFRKVKVGGKCAACEYDCAAKRLKNQHDQALMKH</sequence>
<evidence type="ECO:0000313" key="2">
    <source>
        <dbReference type="EMBL" id="EEW54560.1"/>
    </source>
</evidence>